<protein>
    <submittedName>
        <fullName evidence="1">Uncharacterized protein</fullName>
    </submittedName>
</protein>
<gene>
    <name evidence="1" type="ORF">IE53DRAFT_312198</name>
</gene>
<name>A0ACD0P2Q9_9BASI</name>
<dbReference type="EMBL" id="KZ819780">
    <property type="protein sequence ID" value="PWN52385.1"/>
    <property type="molecule type" value="Genomic_DNA"/>
</dbReference>
<keyword evidence="2" id="KW-1185">Reference proteome</keyword>
<reference evidence="1 2" key="1">
    <citation type="journal article" date="2018" name="Mol. Biol. Evol.">
        <title>Broad Genomic Sampling Reveals a Smut Pathogenic Ancestry of the Fungal Clade Ustilaginomycotina.</title>
        <authorList>
            <person name="Kijpornyongpan T."/>
            <person name="Mondo S.J."/>
            <person name="Barry K."/>
            <person name="Sandor L."/>
            <person name="Lee J."/>
            <person name="Lipzen A."/>
            <person name="Pangilinan J."/>
            <person name="LaButti K."/>
            <person name="Hainaut M."/>
            <person name="Henrissat B."/>
            <person name="Grigoriev I.V."/>
            <person name="Spatafora J.W."/>
            <person name="Aime M.C."/>
        </authorList>
    </citation>
    <scope>NUCLEOTIDE SEQUENCE [LARGE SCALE GENOMIC DNA]</scope>
    <source>
        <strain evidence="1 2">SA 807</strain>
    </source>
</reference>
<proteinExistence type="predicted"/>
<dbReference type="Proteomes" id="UP000245626">
    <property type="component" value="Unassembled WGS sequence"/>
</dbReference>
<sequence>MESNQEPILTQDAPTLHQDRDAIFQLLESYDFSDPEFQAGIRSIVGPLQQTGASMDQILETQQRAKVFYFSSKTGHAVSYEEYVEWRGRNRDSAQPTNGQSGGDPIQHDLANVRNKTTTDAATTEPYPASFDSIVELITTGQTDKIPGIKDIPLKINEEEPTAPTLKKPPKPWEKVGAREEEEEESH</sequence>
<evidence type="ECO:0000313" key="2">
    <source>
        <dbReference type="Proteomes" id="UP000245626"/>
    </source>
</evidence>
<accession>A0ACD0P2Q9</accession>
<organism evidence="1 2">
    <name type="scientific">Violaceomyces palustris</name>
    <dbReference type="NCBI Taxonomy" id="1673888"/>
    <lineage>
        <taxon>Eukaryota</taxon>
        <taxon>Fungi</taxon>
        <taxon>Dikarya</taxon>
        <taxon>Basidiomycota</taxon>
        <taxon>Ustilaginomycotina</taxon>
        <taxon>Ustilaginomycetes</taxon>
        <taxon>Violaceomycetales</taxon>
        <taxon>Violaceomycetaceae</taxon>
        <taxon>Violaceomyces</taxon>
    </lineage>
</organism>
<evidence type="ECO:0000313" key="1">
    <source>
        <dbReference type="EMBL" id="PWN52385.1"/>
    </source>
</evidence>